<reference evidence="9 10" key="1">
    <citation type="journal article" date="2018" name="Evol. Lett.">
        <title>Horizontal gene cluster transfer increased hallucinogenic mushroom diversity.</title>
        <authorList>
            <person name="Reynolds H.T."/>
            <person name="Vijayakumar V."/>
            <person name="Gluck-Thaler E."/>
            <person name="Korotkin H.B."/>
            <person name="Matheny P.B."/>
            <person name="Slot J.C."/>
        </authorList>
    </citation>
    <scope>NUCLEOTIDE SEQUENCE [LARGE SCALE GENOMIC DNA]</scope>
    <source>
        <strain evidence="9 10">2629</strain>
    </source>
</reference>
<evidence type="ECO:0000256" key="7">
    <source>
        <dbReference type="SAM" id="MobiDB-lite"/>
    </source>
</evidence>
<dbReference type="SMART" id="SM00382">
    <property type="entry name" value="AAA"/>
    <property type="match status" value="1"/>
</dbReference>
<dbReference type="GO" id="GO:0090656">
    <property type="term" value="P:t-circle formation"/>
    <property type="evidence" value="ECO:0007669"/>
    <property type="project" value="TreeGrafter"/>
</dbReference>
<evidence type="ECO:0000256" key="3">
    <source>
        <dbReference type="ARBA" id="ARBA00022763"/>
    </source>
</evidence>
<dbReference type="GO" id="GO:0005657">
    <property type="term" value="C:replication fork"/>
    <property type="evidence" value="ECO:0007669"/>
    <property type="project" value="TreeGrafter"/>
</dbReference>
<dbReference type="PROSITE" id="PS50162">
    <property type="entry name" value="RECA_2"/>
    <property type="match status" value="1"/>
</dbReference>
<name>A0A409YPN1_9AGAR</name>
<dbReference type="AlphaFoldDB" id="A0A409YPN1"/>
<evidence type="ECO:0000256" key="2">
    <source>
        <dbReference type="ARBA" id="ARBA00022741"/>
    </source>
</evidence>
<evidence type="ECO:0000256" key="4">
    <source>
        <dbReference type="ARBA" id="ARBA00022840"/>
    </source>
</evidence>
<feature type="region of interest" description="Disordered" evidence="7">
    <location>
        <begin position="263"/>
        <end position="288"/>
    </location>
</feature>
<dbReference type="GO" id="GO:0140664">
    <property type="term" value="F:ATP-dependent DNA damage sensor activity"/>
    <property type="evidence" value="ECO:0007669"/>
    <property type="project" value="InterPro"/>
</dbReference>
<gene>
    <name evidence="9" type="ORF">CVT24_010419</name>
</gene>
<dbReference type="InParanoid" id="A0A409YPN1"/>
<proteinExistence type="predicted"/>
<dbReference type="Proteomes" id="UP000284842">
    <property type="component" value="Unassembled WGS sequence"/>
</dbReference>
<keyword evidence="4" id="KW-0067">ATP-binding</keyword>
<dbReference type="SUPFAM" id="SSF52540">
    <property type="entry name" value="P-loop containing nucleoside triphosphate hydrolases"/>
    <property type="match status" value="1"/>
</dbReference>
<keyword evidence="3" id="KW-0227">DNA damage</keyword>
<dbReference type="GO" id="GO:0071140">
    <property type="term" value="P:resolution of mitotic recombination intermediates"/>
    <property type="evidence" value="ECO:0007669"/>
    <property type="project" value="TreeGrafter"/>
</dbReference>
<keyword evidence="6" id="KW-0539">Nucleus</keyword>
<dbReference type="InterPro" id="IPR013632">
    <property type="entry name" value="Rad51_C"/>
</dbReference>
<evidence type="ECO:0000313" key="9">
    <source>
        <dbReference type="EMBL" id="PPR04961.1"/>
    </source>
</evidence>
<keyword evidence="2" id="KW-0547">Nucleotide-binding</keyword>
<dbReference type="PANTHER" id="PTHR46487">
    <property type="entry name" value="DNA REPAIR PROTEIN XRCC3"/>
    <property type="match status" value="1"/>
</dbReference>
<evidence type="ECO:0000313" key="10">
    <source>
        <dbReference type="Proteomes" id="UP000284842"/>
    </source>
</evidence>
<feature type="region of interest" description="Disordered" evidence="7">
    <location>
        <begin position="333"/>
        <end position="370"/>
    </location>
</feature>
<keyword evidence="5" id="KW-0234">DNA repair</keyword>
<dbReference type="GO" id="GO:0045003">
    <property type="term" value="P:double-strand break repair via synthesis-dependent strand annealing"/>
    <property type="evidence" value="ECO:0007669"/>
    <property type="project" value="TreeGrafter"/>
</dbReference>
<keyword evidence="10" id="KW-1185">Reference proteome</keyword>
<evidence type="ECO:0000259" key="8">
    <source>
        <dbReference type="PROSITE" id="PS50162"/>
    </source>
</evidence>
<evidence type="ECO:0000256" key="6">
    <source>
        <dbReference type="ARBA" id="ARBA00023242"/>
    </source>
</evidence>
<comment type="subcellular location">
    <subcellularLocation>
        <location evidence="1">Nucleus</location>
    </subcellularLocation>
</comment>
<dbReference type="FunCoup" id="A0A409YPN1">
    <property type="interactions" value="107"/>
</dbReference>
<dbReference type="GO" id="GO:0061982">
    <property type="term" value="P:meiosis I cell cycle process"/>
    <property type="evidence" value="ECO:0007669"/>
    <property type="project" value="UniProtKB-ARBA"/>
</dbReference>
<dbReference type="OrthoDB" id="1861185at2759"/>
<dbReference type="InterPro" id="IPR027417">
    <property type="entry name" value="P-loop_NTPase"/>
</dbReference>
<dbReference type="InterPro" id="IPR020588">
    <property type="entry name" value="RecA_ATP-bd"/>
</dbReference>
<organism evidence="9 10">
    <name type="scientific">Panaeolus cyanescens</name>
    <dbReference type="NCBI Taxonomy" id="181874"/>
    <lineage>
        <taxon>Eukaryota</taxon>
        <taxon>Fungi</taxon>
        <taxon>Dikarya</taxon>
        <taxon>Basidiomycota</taxon>
        <taxon>Agaricomycotina</taxon>
        <taxon>Agaricomycetes</taxon>
        <taxon>Agaricomycetidae</taxon>
        <taxon>Agaricales</taxon>
        <taxon>Agaricineae</taxon>
        <taxon>Galeropsidaceae</taxon>
        <taxon>Panaeolus</taxon>
    </lineage>
</organism>
<feature type="domain" description="RecA family profile 1" evidence="8">
    <location>
        <begin position="16"/>
        <end position="197"/>
    </location>
</feature>
<dbReference type="STRING" id="181874.A0A409YPN1"/>
<evidence type="ECO:0000256" key="1">
    <source>
        <dbReference type="ARBA" id="ARBA00004123"/>
    </source>
</evidence>
<dbReference type="GO" id="GO:0005524">
    <property type="term" value="F:ATP binding"/>
    <property type="evidence" value="ECO:0007669"/>
    <property type="project" value="UniProtKB-KW"/>
</dbReference>
<evidence type="ECO:0000256" key="5">
    <source>
        <dbReference type="ARBA" id="ARBA00023204"/>
    </source>
</evidence>
<dbReference type="PANTHER" id="PTHR46487:SF1">
    <property type="entry name" value="DNA REPAIR PROTEIN XRCC3"/>
    <property type="match status" value="1"/>
</dbReference>
<protein>
    <recommendedName>
        <fullName evidence="8">RecA family profile 1 domain-containing protein</fullName>
    </recommendedName>
</protein>
<dbReference type="InterPro" id="IPR003593">
    <property type="entry name" value="AAA+_ATPase"/>
</dbReference>
<dbReference type="GO" id="GO:0000400">
    <property type="term" value="F:four-way junction DNA binding"/>
    <property type="evidence" value="ECO:0007669"/>
    <property type="project" value="TreeGrafter"/>
</dbReference>
<dbReference type="EMBL" id="NHTK01000869">
    <property type="protein sequence ID" value="PPR04961.1"/>
    <property type="molecule type" value="Genomic_DNA"/>
</dbReference>
<comment type="caution">
    <text evidence="9">The sequence shown here is derived from an EMBL/GenBank/DDBJ whole genome shotgun (WGS) entry which is preliminary data.</text>
</comment>
<dbReference type="Pfam" id="PF08423">
    <property type="entry name" value="Rad51"/>
    <property type="match status" value="1"/>
</dbReference>
<dbReference type="GO" id="GO:0033065">
    <property type="term" value="C:Rad51C-XRCC3 complex"/>
    <property type="evidence" value="ECO:0007669"/>
    <property type="project" value="TreeGrafter"/>
</dbReference>
<dbReference type="Gene3D" id="3.40.50.300">
    <property type="entry name" value="P-loop containing nucleotide triphosphate hydrolases"/>
    <property type="match status" value="1"/>
</dbReference>
<dbReference type="CDD" id="cd19491">
    <property type="entry name" value="XRCC3"/>
    <property type="match status" value="1"/>
</dbReference>
<accession>A0A409YPN1</accession>
<sequence length="396" mass="43555">MVPPIDLPTLAEAGPRDSTFTTGNEVLDDALGGGIRTGKVWEIVGESSAGKTQLALQLSLFVQLPEELKGLAGSACYLTTSAKLPTKRLQQIYDSRPELQRSTTGLQNVHTMSASTSDLLEHVVENILPRFLDQQLQAGNPPVRLIVIDALAELYHSSSKTSTASLVQRSKSITTIATHLHRLAAAHRLAVVVLNEVIDVFEKPPSEPSIDGNPLYDQQSRWFNTAHMFGEGRKEASLGLVWANQVNIRIMLTRTGRRKYIQDEEVQSKRRRLEGNPAPEPGTAVDDDSQATPLRLLCVLFSSISEPVALDYIITKAGFVVLGLSDRNPQLGETATLSNVPPPGQSIESSAQNEREENLSQSQHLSQEEELWATTEKYDDLDWDALEYSLTQNPVN</sequence>
<feature type="region of interest" description="Disordered" evidence="7">
    <location>
        <begin position="1"/>
        <end position="22"/>
    </location>
</feature>
<dbReference type="InterPro" id="IPR047348">
    <property type="entry name" value="XRCC3-like_C"/>
</dbReference>
<dbReference type="GO" id="GO:0000722">
    <property type="term" value="P:telomere maintenance via recombination"/>
    <property type="evidence" value="ECO:0007669"/>
    <property type="project" value="TreeGrafter"/>
</dbReference>